<dbReference type="HOGENOM" id="CLU_1674337_0_0_5"/>
<dbReference type="Proteomes" id="UP000005667">
    <property type="component" value="Plasmid AZO_p5"/>
</dbReference>
<dbReference type="EMBL" id="FQ311873">
    <property type="protein sequence ID" value="CBS91378.1"/>
    <property type="molecule type" value="Genomic_DNA"/>
</dbReference>
<keyword evidence="2" id="KW-0614">Plasmid</keyword>
<name>G7ZHK9_AZOL4</name>
<dbReference type="KEGG" id="ali:AZOLI_p50388"/>
<keyword evidence="3" id="KW-1185">Reference proteome</keyword>
<gene>
    <name evidence="2" type="ordered locus">AZOLI_p50388</name>
</gene>
<evidence type="ECO:0000256" key="1">
    <source>
        <dbReference type="SAM" id="MobiDB-lite"/>
    </source>
</evidence>
<evidence type="ECO:0000313" key="2">
    <source>
        <dbReference type="EMBL" id="CBS91378.1"/>
    </source>
</evidence>
<organism evidence="2 3">
    <name type="scientific">Azospirillum lipoferum (strain 4B)</name>
    <dbReference type="NCBI Taxonomy" id="862719"/>
    <lineage>
        <taxon>Bacteria</taxon>
        <taxon>Pseudomonadati</taxon>
        <taxon>Pseudomonadota</taxon>
        <taxon>Alphaproteobacteria</taxon>
        <taxon>Rhodospirillales</taxon>
        <taxon>Azospirillaceae</taxon>
        <taxon>Azospirillum</taxon>
    </lineage>
</organism>
<reference evidence="3" key="1">
    <citation type="journal article" date="2011" name="PLoS Genet.">
        <title>Azospirillum genomes reveal transition of bacteria from aquatic to terrestrial environments.</title>
        <authorList>
            <person name="Wisniewski-Dye F."/>
            <person name="Borziak K."/>
            <person name="Khalsa-Moyers G."/>
            <person name="Alexandre G."/>
            <person name="Sukharnikov L.O."/>
            <person name="Wuichet K."/>
            <person name="Hurst G.B."/>
            <person name="McDonald W.H."/>
            <person name="Robertson J.S."/>
            <person name="Barbe V."/>
            <person name="Calteau A."/>
            <person name="Rouy Z."/>
            <person name="Mangenot S."/>
            <person name="Prigent-Combaret C."/>
            <person name="Normand P."/>
            <person name="Boyer M."/>
            <person name="Siguier P."/>
            <person name="Dessaux Y."/>
            <person name="Elmerich C."/>
            <person name="Condemine G."/>
            <person name="Krishnen G."/>
            <person name="Kennedy I."/>
            <person name="Paterson A.H."/>
            <person name="Gonzalez V."/>
            <person name="Mavingui P."/>
            <person name="Zhulin I.B."/>
        </authorList>
    </citation>
    <scope>NUCLEOTIDE SEQUENCE [LARGE SCALE GENOMIC DNA]</scope>
    <source>
        <strain evidence="3">4B</strain>
    </source>
</reference>
<protein>
    <submittedName>
        <fullName evidence="2">Uncharacterized protein</fullName>
    </submittedName>
</protein>
<feature type="region of interest" description="Disordered" evidence="1">
    <location>
        <begin position="1"/>
        <end position="45"/>
    </location>
</feature>
<sequence>MFMPMREQPPSGRNRISSLPGTGPVGPPPWTGMVAGREPSKSSRGRGLRLRARLFGAIRRRFESNVMPLSYVSLRPAFDAAGQACIARRCGSREWGETLPEAPVRRPSDGWDRMFGMGLCGQRETHVKGAREKSHEMVGHCWDAWGGQLALSTAPRR</sequence>
<accession>G7ZHK9</accession>
<dbReference type="AlphaFoldDB" id="G7ZHK9"/>
<proteinExistence type="predicted"/>
<evidence type="ECO:0000313" key="3">
    <source>
        <dbReference type="Proteomes" id="UP000005667"/>
    </source>
</evidence>
<geneLocation type="plasmid" evidence="2 3">
    <name>AZO_p5</name>
</geneLocation>